<evidence type="ECO:0000256" key="4">
    <source>
        <dbReference type="ARBA" id="ARBA00023186"/>
    </source>
</evidence>
<keyword evidence="8" id="KW-1185">Reference proteome</keyword>
<gene>
    <name evidence="7" type="ORF">D0Y65_001387</name>
</gene>
<dbReference type="GO" id="GO:0051082">
    <property type="term" value="F:unfolded protein binding"/>
    <property type="evidence" value="ECO:0007669"/>
    <property type="project" value="InterPro"/>
</dbReference>
<dbReference type="GO" id="GO:0140662">
    <property type="term" value="F:ATP-dependent protein folding chaperone"/>
    <property type="evidence" value="ECO:0007669"/>
    <property type="project" value="InterPro"/>
</dbReference>
<evidence type="ECO:0000256" key="3">
    <source>
        <dbReference type="ARBA" id="ARBA00022840"/>
    </source>
</evidence>
<protein>
    <submittedName>
        <fullName evidence="7">T-complex protein 1 subunit eta</fullName>
    </submittedName>
</protein>
<comment type="caution">
    <text evidence="7">The sequence shown here is derived from an EMBL/GenBank/DDBJ whole genome shotgun (WGS) entry which is preliminary data.</text>
</comment>
<dbReference type="PROSITE" id="PS00751">
    <property type="entry name" value="TCP1_2"/>
    <property type="match status" value="1"/>
</dbReference>
<evidence type="ECO:0000313" key="7">
    <source>
        <dbReference type="EMBL" id="RZC29767.1"/>
    </source>
</evidence>
<dbReference type="InterPro" id="IPR017998">
    <property type="entry name" value="Chaperone_TCP-1"/>
</dbReference>
<dbReference type="InterPro" id="IPR002423">
    <property type="entry name" value="Cpn60/GroEL/TCP-1"/>
</dbReference>
<sequence>MATPPASPPPPSPSPPLPPPAVALASPSTLKWTRKATRLRSLATRPPRAERPVVHVDPATEKVDSPYKKKLRTYLEIVARDKVDVTYETWKEVPAAQKDSIWKDIQAEFDIPEASNGRTKKKVLQTVNERWRQFKYDLTRKWTLAADKDSVDDTVKNTALVRRNGLSFHYYKKSQKTATSRPTFEVQNLNPSCLSLFLLHLQPWQGKPQLVSNINACTAVADVVRTTLDPRGMDKLIHDDKGTVTISNDGATIMKLLDIVHPAAKILADIAKSQDSEVWIWMKVVCD</sequence>
<dbReference type="InterPro" id="IPR027413">
    <property type="entry name" value="GROEL-like_equatorial_sf"/>
</dbReference>
<dbReference type="SUPFAM" id="SSF48592">
    <property type="entry name" value="GroEL equatorial domain-like"/>
    <property type="match status" value="1"/>
</dbReference>
<dbReference type="GO" id="GO:0005524">
    <property type="term" value="F:ATP binding"/>
    <property type="evidence" value="ECO:0007669"/>
    <property type="project" value="UniProtKB-KW"/>
</dbReference>
<dbReference type="InterPro" id="IPR002194">
    <property type="entry name" value="Chaperonin_TCP-1_CS"/>
</dbReference>
<proteinExistence type="inferred from homology"/>
<evidence type="ECO:0000256" key="1">
    <source>
        <dbReference type="ARBA" id="ARBA00008020"/>
    </source>
</evidence>
<dbReference type="Gene3D" id="1.10.560.10">
    <property type="entry name" value="GroEL-like equatorial domain"/>
    <property type="match status" value="1"/>
</dbReference>
<accession>A0A445M2C8</accession>
<evidence type="ECO:0000256" key="2">
    <source>
        <dbReference type="ARBA" id="ARBA00022741"/>
    </source>
</evidence>
<keyword evidence="4 5" id="KW-0143">Chaperone</keyword>
<keyword evidence="3 5" id="KW-0067">ATP-binding</keyword>
<reference evidence="7 8" key="1">
    <citation type="submission" date="2018-09" db="EMBL/GenBank/DDBJ databases">
        <title>A high-quality reference genome of wild soybean provides a powerful tool to mine soybean genomes.</title>
        <authorList>
            <person name="Xie M."/>
            <person name="Chung C.Y.L."/>
            <person name="Li M.-W."/>
            <person name="Wong F.-L."/>
            <person name="Chan T.-F."/>
            <person name="Lam H.-M."/>
        </authorList>
    </citation>
    <scope>NUCLEOTIDE SEQUENCE [LARGE SCALE GENOMIC DNA]</scope>
    <source>
        <strain evidence="8">cv. W05</strain>
        <tissue evidence="7">Hypocotyl of etiolated seedlings</tissue>
    </source>
</reference>
<dbReference type="PRINTS" id="PR00304">
    <property type="entry name" value="TCOMPLEXTCP1"/>
</dbReference>
<name>A0A445M2C8_GLYSO</name>
<dbReference type="GO" id="GO:0016887">
    <property type="term" value="F:ATP hydrolysis activity"/>
    <property type="evidence" value="ECO:0007669"/>
    <property type="project" value="InterPro"/>
</dbReference>
<feature type="compositionally biased region" description="Pro residues" evidence="6">
    <location>
        <begin position="1"/>
        <end position="21"/>
    </location>
</feature>
<dbReference type="Proteomes" id="UP000289340">
    <property type="component" value="Chromosome 1"/>
</dbReference>
<feature type="region of interest" description="Disordered" evidence="6">
    <location>
        <begin position="1"/>
        <end position="30"/>
    </location>
</feature>
<comment type="similarity">
    <text evidence="1 5">Belongs to the TCP-1 chaperonin family.</text>
</comment>
<dbReference type="PANTHER" id="PTHR11353">
    <property type="entry name" value="CHAPERONIN"/>
    <property type="match status" value="1"/>
</dbReference>
<dbReference type="EMBL" id="QZWG01000001">
    <property type="protein sequence ID" value="RZC29767.1"/>
    <property type="molecule type" value="Genomic_DNA"/>
</dbReference>
<dbReference type="Pfam" id="PF00118">
    <property type="entry name" value="Cpn60_TCP1"/>
    <property type="match status" value="1"/>
</dbReference>
<keyword evidence="2 5" id="KW-0547">Nucleotide-binding</keyword>
<evidence type="ECO:0000313" key="8">
    <source>
        <dbReference type="Proteomes" id="UP000289340"/>
    </source>
</evidence>
<evidence type="ECO:0000256" key="5">
    <source>
        <dbReference type="RuleBase" id="RU004187"/>
    </source>
</evidence>
<organism evidence="7 8">
    <name type="scientific">Glycine soja</name>
    <name type="common">Wild soybean</name>
    <dbReference type="NCBI Taxonomy" id="3848"/>
    <lineage>
        <taxon>Eukaryota</taxon>
        <taxon>Viridiplantae</taxon>
        <taxon>Streptophyta</taxon>
        <taxon>Embryophyta</taxon>
        <taxon>Tracheophyta</taxon>
        <taxon>Spermatophyta</taxon>
        <taxon>Magnoliopsida</taxon>
        <taxon>eudicotyledons</taxon>
        <taxon>Gunneridae</taxon>
        <taxon>Pentapetalae</taxon>
        <taxon>rosids</taxon>
        <taxon>fabids</taxon>
        <taxon>Fabales</taxon>
        <taxon>Fabaceae</taxon>
        <taxon>Papilionoideae</taxon>
        <taxon>50 kb inversion clade</taxon>
        <taxon>NPAAA clade</taxon>
        <taxon>indigoferoid/millettioid clade</taxon>
        <taxon>Phaseoleae</taxon>
        <taxon>Glycine</taxon>
        <taxon>Glycine subgen. Soja</taxon>
    </lineage>
</organism>
<dbReference type="AlphaFoldDB" id="A0A445M2C8"/>
<evidence type="ECO:0000256" key="6">
    <source>
        <dbReference type="SAM" id="MobiDB-lite"/>
    </source>
</evidence>